<accession>A0A1H1AET3</accession>
<evidence type="ECO:0000313" key="2">
    <source>
        <dbReference type="EMBL" id="SDQ37696.1"/>
    </source>
</evidence>
<proteinExistence type="predicted"/>
<evidence type="ECO:0000313" key="3">
    <source>
        <dbReference type="Proteomes" id="UP000199289"/>
    </source>
</evidence>
<dbReference type="AlphaFoldDB" id="A0A1H1AET3"/>
<feature type="transmembrane region" description="Helical" evidence="1">
    <location>
        <begin position="43"/>
        <end position="60"/>
    </location>
</feature>
<gene>
    <name evidence="2" type="ORF">SAMN05216278_1284</name>
</gene>
<name>A0A1H1AET3_9EURY</name>
<dbReference type="Proteomes" id="UP000199289">
    <property type="component" value="Unassembled WGS sequence"/>
</dbReference>
<keyword evidence="1" id="KW-0812">Transmembrane</keyword>
<keyword evidence="1" id="KW-0472">Membrane</keyword>
<protein>
    <submittedName>
        <fullName evidence="2">Uncharacterized protein</fullName>
    </submittedName>
</protein>
<evidence type="ECO:0000256" key="1">
    <source>
        <dbReference type="SAM" id="Phobius"/>
    </source>
</evidence>
<organism evidence="2 3">
    <name type="scientific">Halopelagius longus</name>
    <dbReference type="NCBI Taxonomy" id="1236180"/>
    <lineage>
        <taxon>Archaea</taxon>
        <taxon>Methanobacteriati</taxon>
        <taxon>Methanobacteriota</taxon>
        <taxon>Stenosarchaea group</taxon>
        <taxon>Halobacteria</taxon>
        <taxon>Halobacteriales</taxon>
        <taxon>Haloferacaceae</taxon>
    </lineage>
</organism>
<feature type="transmembrane region" description="Helical" evidence="1">
    <location>
        <begin position="72"/>
        <end position="89"/>
    </location>
</feature>
<dbReference type="EMBL" id="FNKQ01000002">
    <property type="protein sequence ID" value="SDQ37696.1"/>
    <property type="molecule type" value="Genomic_DNA"/>
</dbReference>
<feature type="transmembrane region" description="Helical" evidence="1">
    <location>
        <begin position="15"/>
        <end position="31"/>
    </location>
</feature>
<keyword evidence="1" id="KW-1133">Transmembrane helix</keyword>
<sequence>MGGAYYAEGQWDPQLLFFLGLTWGLAGWLLARNRRTLNDAEPLQQILYVGLVIGTPMFSIHPELPLGDLRMALVLLTMGVAAAGIGLGAEMSEASREEQSTAVADPH</sequence>
<reference evidence="3" key="1">
    <citation type="submission" date="2016-10" db="EMBL/GenBank/DDBJ databases">
        <authorList>
            <person name="Varghese N."/>
            <person name="Submissions S."/>
        </authorList>
    </citation>
    <scope>NUCLEOTIDE SEQUENCE [LARGE SCALE GENOMIC DNA]</scope>
    <source>
        <strain evidence="3">CGMCC 1.12397</strain>
    </source>
</reference>